<comment type="caution">
    <text evidence="1">The sequence shown here is derived from an EMBL/GenBank/DDBJ whole genome shotgun (WGS) entry which is preliminary data.</text>
</comment>
<feature type="non-terminal residue" evidence="1">
    <location>
        <position position="1"/>
    </location>
</feature>
<dbReference type="InterPro" id="IPR006059">
    <property type="entry name" value="SBP"/>
</dbReference>
<dbReference type="Gene3D" id="3.40.190.10">
    <property type="entry name" value="Periplasmic binding protein-like II"/>
    <property type="match status" value="1"/>
</dbReference>
<dbReference type="EMBL" id="AJWY01005368">
    <property type="protein sequence ID" value="EKC69811.1"/>
    <property type="molecule type" value="Genomic_DNA"/>
</dbReference>
<dbReference type="SUPFAM" id="SSF53850">
    <property type="entry name" value="Periplasmic binding protein-like II"/>
    <property type="match status" value="1"/>
</dbReference>
<evidence type="ECO:0000313" key="1">
    <source>
        <dbReference type="EMBL" id="EKC69811.1"/>
    </source>
</evidence>
<protein>
    <submittedName>
        <fullName evidence="1">Extracellular solute-binding protein family 1</fullName>
    </submittedName>
</protein>
<organism evidence="1">
    <name type="scientific">human gut metagenome</name>
    <dbReference type="NCBI Taxonomy" id="408170"/>
    <lineage>
        <taxon>unclassified sequences</taxon>
        <taxon>metagenomes</taxon>
        <taxon>organismal metagenomes</taxon>
    </lineage>
</organism>
<dbReference type="AlphaFoldDB" id="K1UE64"/>
<accession>K1UE64</accession>
<reference evidence="1" key="1">
    <citation type="journal article" date="2013" name="Environ. Microbiol.">
        <title>Microbiota from the distal guts of lean and obese adolescents exhibit partial functional redundancy besides clear differences in community structure.</title>
        <authorList>
            <person name="Ferrer M."/>
            <person name="Ruiz A."/>
            <person name="Lanza F."/>
            <person name="Haange S.B."/>
            <person name="Oberbach A."/>
            <person name="Till H."/>
            <person name="Bargiela R."/>
            <person name="Campoy C."/>
            <person name="Segura M.T."/>
            <person name="Richter M."/>
            <person name="von Bergen M."/>
            <person name="Seifert J."/>
            <person name="Suarez A."/>
        </authorList>
    </citation>
    <scope>NUCLEOTIDE SEQUENCE</scope>
</reference>
<gene>
    <name evidence="1" type="ORF">LEA_08097</name>
</gene>
<dbReference type="Pfam" id="PF13416">
    <property type="entry name" value="SBP_bac_8"/>
    <property type="match status" value="1"/>
</dbReference>
<sequence length="102" mass="11362">APLRDSLLQSFTSGNAPDILSLDGPDVPYWAYMNSLLPFDGYMDSSFLSSFLSPIVTQGTYQGKLYHLGYTESTLCILYNKELFHSLGIRIPTSAEDAWSWG</sequence>
<name>K1UE64_9ZZZZ</name>
<proteinExistence type="predicted"/>